<keyword evidence="2 3" id="KW-0472">Membrane</keyword>
<evidence type="ECO:0000256" key="4">
    <source>
        <dbReference type="SAM" id="Phobius"/>
    </source>
</evidence>
<organism evidence="6 7">
    <name type="scientific">Pseudomonas fluorescens</name>
    <dbReference type="NCBI Taxonomy" id="294"/>
    <lineage>
        <taxon>Bacteria</taxon>
        <taxon>Pseudomonadati</taxon>
        <taxon>Pseudomonadota</taxon>
        <taxon>Gammaproteobacteria</taxon>
        <taxon>Pseudomonadales</taxon>
        <taxon>Pseudomonadaceae</taxon>
        <taxon>Pseudomonas</taxon>
    </lineage>
</organism>
<sequence length="576" mass="62483">MITLSLIRGLWLWAGVLALALLMVIPFAGWISAVAALIVVVVVTWAWIRVGHRFAQQGERLVLADNSSLPAPTYRQPVVLVCGDGLTGLFGAVPAEQLALRTTSQGCYVRIPTLEQLLPITTGIQALRPGWNGQFSVMFVSNPGEHTDTAALAGRVRAFCNQIALVRKRGIALPLMLVSYLQAAKGDGAWFSWEAGQSQPLVREASACVRLTDWQQQADDGATYASRMRSSVQVSSAATWLKETLLPHFEIPNAQQPLACAITLIPVLPQRVAGNLWQQWLSDRIGLSDAGQPLVGSSPALPFPDPLLSFLPLHSRRSPILWASVAALWLFAVTSVVALASSAWQNNLLLRQVSDDLRRYTAIPPAERRDQPQFTLRENAVAVLRQDAMRLDDYYRQGEPLALGLGLYRGELLRQPLLATIASHQQSPAAPALAKIPNPVRLDSLSLFATGSAELKPGSTKVLITALVNIKAQPGWLIVIAGHTDATGNPEQNLELSRARAASVRDWMQRMGDIPDSCFAVQGFGANQPVASNDTEVGRAVNRRVDIRLVPEVGACALPTAVLDRHPLSQPAAFKF</sequence>
<protein>
    <recommendedName>
        <fullName evidence="5">OmpA-like domain-containing protein</fullName>
    </recommendedName>
</protein>
<dbReference type="PANTHER" id="PTHR30329:SF20">
    <property type="entry name" value="EXPORTED PROTEIN"/>
    <property type="match status" value="1"/>
</dbReference>
<dbReference type="Proteomes" id="UP000327191">
    <property type="component" value="Unassembled WGS sequence"/>
</dbReference>
<reference evidence="6 7" key="1">
    <citation type="submission" date="2019-09" db="EMBL/GenBank/DDBJ databases">
        <authorList>
            <person name="Chandra G."/>
            <person name="Truman W A."/>
        </authorList>
    </citation>
    <scope>NUCLEOTIDE SEQUENCE [LARGE SCALE GENOMIC DNA]</scope>
    <source>
        <strain evidence="6">PS938</strain>
    </source>
</reference>
<dbReference type="Gene3D" id="3.30.1330.60">
    <property type="entry name" value="OmpA-like domain"/>
    <property type="match status" value="1"/>
</dbReference>
<dbReference type="SUPFAM" id="SSF103088">
    <property type="entry name" value="OmpA-like"/>
    <property type="match status" value="1"/>
</dbReference>
<feature type="transmembrane region" description="Helical" evidence="4">
    <location>
        <begin position="320"/>
        <end position="344"/>
    </location>
</feature>
<keyword evidence="4" id="KW-0812">Transmembrane</keyword>
<gene>
    <name evidence="6" type="ORF">PS938_04419</name>
</gene>
<evidence type="ECO:0000313" key="6">
    <source>
        <dbReference type="EMBL" id="VVQ17434.1"/>
    </source>
</evidence>
<dbReference type="InterPro" id="IPR036737">
    <property type="entry name" value="OmpA-like_sf"/>
</dbReference>
<dbReference type="GO" id="GO:0009279">
    <property type="term" value="C:cell outer membrane"/>
    <property type="evidence" value="ECO:0007669"/>
    <property type="project" value="UniProtKB-SubCell"/>
</dbReference>
<dbReference type="Pfam" id="PF00691">
    <property type="entry name" value="OmpA"/>
    <property type="match status" value="1"/>
</dbReference>
<name>A0A5E7VCA7_PSEFL</name>
<dbReference type="CDD" id="cd07185">
    <property type="entry name" value="OmpA_C-like"/>
    <property type="match status" value="1"/>
</dbReference>
<dbReference type="InterPro" id="IPR050330">
    <property type="entry name" value="Bact_OuterMem_StrucFunc"/>
</dbReference>
<evidence type="ECO:0000259" key="5">
    <source>
        <dbReference type="PROSITE" id="PS51123"/>
    </source>
</evidence>
<feature type="domain" description="OmpA-like" evidence="5">
    <location>
        <begin position="435"/>
        <end position="553"/>
    </location>
</feature>
<dbReference type="PROSITE" id="PS51123">
    <property type="entry name" value="OMPA_2"/>
    <property type="match status" value="1"/>
</dbReference>
<evidence type="ECO:0000256" key="3">
    <source>
        <dbReference type="PROSITE-ProRule" id="PRU00473"/>
    </source>
</evidence>
<evidence type="ECO:0000256" key="1">
    <source>
        <dbReference type="ARBA" id="ARBA00004442"/>
    </source>
</evidence>
<dbReference type="PANTHER" id="PTHR30329">
    <property type="entry name" value="STATOR ELEMENT OF FLAGELLAR MOTOR COMPLEX"/>
    <property type="match status" value="1"/>
</dbReference>
<feature type="transmembrane region" description="Helical" evidence="4">
    <location>
        <begin position="28"/>
        <end position="48"/>
    </location>
</feature>
<dbReference type="InterPro" id="IPR006665">
    <property type="entry name" value="OmpA-like"/>
</dbReference>
<comment type="subcellular location">
    <subcellularLocation>
        <location evidence="1">Cell outer membrane</location>
    </subcellularLocation>
</comment>
<dbReference type="InterPro" id="IPR006664">
    <property type="entry name" value="OMP_bac"/>
</dbReference>
<evidence type="ECO:0000313" key="7">
    <source>
        <dbReference type="Proteomes" id="UP000327191"/>
    </source>
</evidence>
<accession>A0A5E7VCA7</accession>
<evidence type="ECO:0000256" key="2">
    <source>
        <dbReference type="ARBA" id="ARBA00023136"/>
    </source>
</evidence>
<proteinExistence type="predicted"/>
<dbReference type="EMBL" id="CABVJE010000021">
    <property type="protein sequence ID" value="VVQ17434.1"/>
    <property type="molecule type" value="Genomic_DNA"/>
</dbReference>
<dbReference type="AlphaFoldDB" id="A0A5E7VCA7"/>
<dbReference type="PRINTS" id="PR01021">
    <property type="entry name" value="OMPADOMAIN"/>
</dbReference>
<keyword evidence="4" id="KW-1133">Transmembrane helix</keyword>